<evidence type="ECO:0000256" key="5">
    <source>
        <dbReference type="ARBA" id="ARBA00022475"/>
    </source>
</evidence>
<evidence type="ECO:0000256" key="14">
    <source>
        <dbReference type="ARBA" id="ARBA00031542"/>
    </source>
</evidence>
<organism evidence="17 18">
    <name type="scientific">Pseudomonas fluvialis</name>
    <dbReference type="NCBI Taxonomy" id="1793966"/>
    <lineage>
        <taxon>Bacteria</taxon>
        <taxon>Pseudomonadati</taxon>
        <taxon>Pseudomonadota</taxon>
        <taxon>Gammaproteobacteria</taxon>
        <taxon>Pseudomonadales</taxon>
        <taxon>Pseudomonadaceae</taxon>
        <taxon>Pseudomonas</taxon>
    </lineage>
</organism>
<comment type="similarity">
    <text evidence="3">Belongs to the lipase chaperone family.</text>
</comment>
<evidence type="ECO:0000313" key="19">
    <source>
        <dbReference type="Proteomes" id="UP000655550"/>
    </source>
</evidence>
<reference evidence="18" key="2">
    <citation type="submission" date="2017-12" db="EMBL/GenBank/DDBJ databases">
        <authorList>
            <person name="Yu X.-Y."/>
        </authorList>
    </citation>
    <scope>NUCLEOTIDE SEQUENCE [LARGE SCALE GENOMIC DNA]</scope>
    <source>
        <strain evidence="18">ZYSR67-Z</strain>
    </source>
</reference>
<evidence type="ECO:0000256" key="10">
    <source>
        <dbReference type="ARBA" id="ARBA00023098"/>
    </source>
</evidence>
<proteinExistence type="inferred from homology"/>
<evidence type="ECO:0000256" key="9">
    <source>
        <dbReference type="ARBA" id="ARBA00022989"/>
    </source>
</evidence>
<keyword evidence="6" id="KW-0997">Cell inner membrane</keyword>
<evidence type="ECO:0000313" key="18">
    <source>
        <dbReference type="Proteomes" id="UP000242861"/>
    </source>
</evidence>
<reference evidence="16" key="1">
    <citation type="journal article" date="2014" name="Int. J. Syst. Evol. Microbiol.">
        <title>Complete genome of a new Firmicutes species belonging to the dominant human colonic microbiota ('Ruminococcus bicirculans') reveals two chromosomes and a selective capacity to utilize plant glucans.</title>
        <authorList>
            <consortium name="NISC Comparative Sequencing Program"/>
            <person name="Wegmann U."/>
            <person name="Louis P."/>
            <person name="Goesmann A."/>
            <person name="Henrissat B."/>
            <person name="Duncan S.H."/>
            <person name="Flint H.J."/>
        </authorList>
    </citation>
    <scope>NUCLEOTIDE SEQUENCE</scope>
    <source>
        <strain evidence="16">CCM 8778</strain>
    </source>
</reference>
<dbReference type="GO" id="GO:0016042">
    <property type="term" value="P:lipid catabolic process"/>
    <property type="evidence" value="ECO:0007669"/>
    <property type="project" value="UniProtKB-KW"/>
</dbReference>
<evidence type="ECO:0000256" key="4">
    <source>
        <dbReference type="ARBA" id="ARBA00019692"/>
    </source>
</evidence>
<evidence type="ECO:0000256" key="3">
    <source>
        <dbReference type="ARBA" id="ARBA00010358"/>
    </source>
</evidence>
<keyword evidence="5" id="KW-1003">Cell membrane</keyword>
<dbReference type="EMBL" id="PIYS01000003">
    <property type="protein sequence ID" value="PKF72549.1"/>
    <property type="molecule type" value="Genomic_DNA"/>
</dbReference>
<evidence type="ECO:0000256" key="1">
    <source>
        <dbReference type="ARBA" id="ARBA00003280"/>
    </source>
</evidence>
<comment type="subcellular location">
    <subcellularLocation>
        <location evidence="2">Cell inner membrane</location>
        <topology evidence="2">Single-pass membrane protein</topology>
        <orientation evidence="2">Periplasmic side</orientation>
    </subcellularLocation>
</comment>
<evidence type="ECO:0000256" key="11">
    <source>
        <dbReference type="ARBA" id="ARBA00023136"/>
    </source>
</evidence>
<evidence type="ECO:0000256" key="6">
    <source>
        <dbReference type="ARBA" id="ARBA00022519"/>
    </source>
</evidence>
<dbReference type="GO" id="GO:0005886">
    <property type="term" value="C:plasma membrane"/>
    <property type="evidence" value="ECO:0007669"/>
    <property type="project" value="UniProtKB-SubCell"/>
</dbReference>
<keyword evidence="10" id="KW-0443">Lipid metabolism</keyword>
<comment type="caution">
    <text evidence="17">The sequence shown here is derived from an EMBL/GenBank/DDBJ whole genome shotgun (WGS) entry which is preliminary data.</text>
</comment>
<evidence type="ECO:0000256" key="12">
    <source>
        <dbReference type="ARBA" id="ARBA00023186"/>
    </source>
</evidence>
<dbReference type="EMBL" id="BMDE01000003">
    <property type="protein sequence ID" value="GGH91970.1"/>
    <property type="molecule type" value="Genomic_DNA"/>
</dbReference>
<accession>A0A2I0CT46</accession>
<keyword evidence="9" id="KW-1133">Transmembrane helix</keyword>
<keyword evidence="8" id="KW-0442">Lipid degradation</keyword>
<reference evidence="19" key="4">
    <citation type="journal article" date="2019" name="Int. J. Syst. Evol. Microbiol.">
        <title>The Global Catalogue of Microorganisms (GCM) 10K type strain sequencing project: providing services to taxonomists for standard genome sequencing and annotation.</title>
        <authorList>
            <consortium name="The Broad Institute Genomics Platform"/>
            <consortium name="The Broad Institute Genome Sequencing Center for Infectious Disease"/>
            <person name="Wu L."/>
            <person name="Ma J."/>
        </authorList>
    </citation>
    <scope>NUCLEOTIDE SEQUENCE [LARGE SCALE GENOMIC DNA]</scope>
    <source>
        <strain evidence="19">CCM 8778</strain>
    </source>
</reference>
<sequence length="334" mass="37462">MRQPYYYLLLPLAACSGFALLWAVLPAPQHRMIEHRATEMPATELRQINQRIQADARLQQSVPPALPAGLAGASHGVQLVTDAQGHLHVDEGLLRLFEFYLLALQDESVAQVLARIHHELTSQLQQPALNQARELLQRYIDYRLALQTLPALAETADLPALQARAEALQGLRERYFSQSEVQALFARDQAEEQHVLRHLQAQAVGASPAELAALDEQLPDDLREARRQATLPGELYAQVSDLRSQGASDEQVYQLRAQALGTEAADELAKLDAQRAHWQTRLRDFTRERLQLDQAGLAEEDRQAEYQALLSRHFAEHERVRVQALSEAGLLPGE</sequence>
<dbReference type="Pfam" id="PF03280">
    <property type="entry name" value="Lipase_chap"/>
    <property type="match status" value="1"/>
</dbReference>
<keyword evidence="19" id="KW-1185">Reference proteome</keyword>
<evidence type="ECO:0000313" key="16">
    <source>
        <dbReference type="EMBL" id="GGH91970.1"/>
    </source>
</evidence>
<protein>
    <recommendedName>
        <fullName evidence="4">Lipase chaperone</fullName>
    </recommendedName>
    <alternativeName>
        <fullName evidence="15">Lipase foldase</fullName>
    </alternativeName>
    <alternativeName>
        <fullName evidence="13">Lipase helper protein</fullName>
    </alternativeName>
    <alternativeName>
        <fullName evidence="14">Lipase modulator</fullName>
    </alternativeName>
</protein>
<gene>
    <name evidence="17" type="ORF">CW360_02170</name>
    <name evidence="16" type="ORF">GCM10007363_13170</name>
</gene>
<dbReference type="InterPro" id="IPR004961">
    <property type="entry name" value="Lipase_chaperone"/>
</dbReference>
<evidence type="ECO:0000313" key="17">
    <source>
        <dbReference type="EMBL" id="PKF72549.1"/>
    </source>
</evidence>
<keyword evidence="7" id="KW-0812">Transmembrane</keyword>
<evidence type="ECO:0000256" key="15">
    <source>
        <dbReference type="ARBA" id="ARBA00033028"/>
    </source>
</evidence>
<dbReference type="AlphaFoldDB" id="A0A2I0CT46"/>
<evidence type="ECO:0000256" key="2">
    <source>
        <dbReference type="ARBA" id="ARBA00004383"/>
    </source>
</evidence>
<keyword evidence="11" id="KW-0472">Membrane</keyword>
<name>A0A2I0CT46_9PSED</name>
<evidence type="ECO:0000256" key="7">
    <source>
        <dbReference type="ARBA" id="ARBA00022692"/>
    </source>
</evidence>
<dbReference type="GO" id="GO:0051082">
    <property type="term" value="F:unfolded protein binding"/>
    <property type="evidence" value="ECO:0007669"/>
    <property type="project" value="InterPro"/>
</dbReference>
<dbReference type="RefSeq" id="WP_093986853.1">
    <property type="nucleotide sequence ID" value="NZ_BMDE01000003.1"/>
</dbReference>
<evidence type="ECO:0000256" key="13">
    <source>
        <dbReference type="ARBA" id="ARBA00030948"/>
    </source>
</evidence>
<reference evidence="16" key="5">
    <citation type="submission" date="2024-05" db="EMBL/GenBank/DDBJ databases">
        <authorList>
            <person name="Sun Q."/>
            <person name="Sedlacek I."/>
        </authorList>
    </citation>
    <scope>NUCLEOTIDE SEQUENCE</scope>
    <source>
        <strain evidence="16">CCM 8778</strain>
    </source>
</reference>
<comment type="function">
    <text evidence="1">May be involved in the folding of the extracellular lipase during its passage through the periplasm.</text>
</comment>
<dbReference type="GO" id="GO:0006457">
    <property type="term" value="P:protein folding"/>
    <property type="evidence" value="ECO:0007669"/>
    <property type="project" value="InterPro"/>
</dbReference>
<reference evidence="17" key="3">
    <citation type="submission" date="2017-12" db="EMBL/GenBank/DDBJ databases">
        <authorList>
            <person name="Hurst M.R.H."/>
        </authorList>
    </citation>
    <scope>NUCLEOTIDE SEQUENCE [LARGE SCALE GENOMIC DNA]</scope>
    <source>
        <strain evidence="17">ZYSR67-Z</strain>
    </source>
</reference>
<evidence type="ECO:0000256" key="8">
    <source>
        <dbReference type="ARBA" id="ARBA00022963"/>
    </source>
</evidence>
<dbReference type="SUPFAM" id="SSF158855">
    <property type="entry name" value="Lipase chaperone-like"/>
    <property type="match status" value="1"/>
</dbReference>
<keyword evidence="12" id="KW-0143">Chaperone</keyword>
<dbReference type="Proteomes" id="UP000242861">
    <property type="component" value="Unassembled WGS sequence"/>
</dbReference>
<dbReference type="Proteomes" id="UP000655550">
    <property type="component" value="Unassembled WGS sequence"/>
</dbReference>